<proteinExistence type="predicted"/>
<evidence type="ECO:0000313" key="2">
    <source>
        <dbReference type="Proteomes" id="UP001175211"/>
    </source>
</evidence>
<dbReference type="Proteomes" id="UP001175211">
    <property type="component" value="Unassembled WGS sequence"/>
</dbReference>
<evidence type="ECO:0000313" key="1">
    <source>
        <dbReference type="EMBL" id="KAK0441502.1"/>
    </source>
</evidence>
<evidence type="ECO:0008006" key="3">
    <source>
        <dbReference type="Google" id="ProtNLM"/>
    </source>
</evidence>
<dbReference type="EMBL" id="JAUEPS010000069">
    <property type="protein sequence ID" value="KAK0441502.1"/>
    <property type="molecule type" value="Genomic_DNA"/>
</dbReference>
<accession>A0AA39JEY3</accession>
<gene>
    <name evidence="1" type="ORF">EV420DRAFT_1278643</name>
</gene>
<protein>
    <recommendedName>
        <fullName evidence="3">F-box domain-containing protein</fullName>
    </recommendedName>
</protein>
<dbReference type="AlphaFoldDB" id="A0AA39JEY3"/>
<dbReference type="GeneID" id="85351647"/>
<keyword evidence="2" id="KW-1185">Reference proteome</keyword>
<sequence length="86" mass="9815">MLLDISGVRYSLPMQISSYLALQDLLQLSRSFKDIRQAFMSRLSTAMWKAARKTVNCPPPIAGFLEPAWANLLFMNVCHICLHILF</sequence>
<name>A0AA39JEY3_ARMTA</name>
<organism evidence="1 2">
    <name type="scientific">Armillaria tabescens</name>
    <name type="common">Ringless honey mushroom</name>
    <name type="synonym">Agaricus tabescens</name>
    <dbReference type="NCBI Taxonomy" id="1929756"/>
    <lineage>
        <taxon>Eukaryota</taxon>
        <taxon>Fungi</taxon>
        <taxon>Dikarya</taxon>
        <taxon>Basidiomycota</taxon>
        <taxon>Agaricomycotina</taxon>
        <taxon>Agaricomycetes</taxon>
        <taxon>Agaricomycetidae</taxon>
        <taxon>Agaricales</taxon>
        <taxon>Marasmiineae</taxon>
        <taxon>Physalacriaceae</taxon>
        <taxon>Desarmillaria</taxon>
    </lineage>
</organism>
<comment type="caution">
    <text evidence="1">The sequence shown here is derived from an EMBL/GenBank/DDBJ whole genome shotgun (WGS) entry which is preliminary data.</text>
</comment>
<reference evidence="1" key="1">
    <citation type="submission" date="2023-06" db="EMBL/GenBank/DDBJ databases">
        <authorList>
            <consortium name="Lawrence Berkeley National Laboratory"/>
            <person name="Ahrendt S."/>
            <person name="Sahu N."/>
            <person name="Indic B."/>
            <person name="Wong-Bajracharya J."/>
            <person name="Merenyi Z."/>
            <person name="Ke H.-M."/>
            <person name="Monk M."/>
            <person name="Kocsube S."/>
            <person name="Drula E."/>
            <person name="Lipzen A."/>
            <person name="Balint B."/>
            <person name="Henrissat B."/>
            <person name="Andreopoulos B."/>
            <person name="Martin F.M."/>
            <person name="Harder C.B."/>
            <person name="Rigling D."/>
            <person name="Ford K.L."/>
            <person name="Foster G.D."/>
            <person name="Pangilinan J."/>
            <person name="Papanicolaou A."/>
            <person name="Barry K."/>
            <person name="LaButti K."/>
            <person name="Viragh M."/>
            <person name="Koriabine M."/>
            <person name="Yan M."/>
            <person name="Riley R."/>
            <person name="Champramary S."/>
            <person name="Plett K.L."/>
            <person name="Tsai I.J."/>
            <person name="Slot J."/>
            <person name="Sipos G."/>
            <person name="Plett J."/>
            <person name="Nagy L.G."/>
            <person name="Grigoriev I.V."/>
        </authorList>
    </citation>
    <scope>NUCLEOTIDE SEQUENCE</scope>
    <source>
        <strain evidence="1">CCBAS 213</strain>
    </source>
</reference>
<dbReference type="RefSeq" id="XP_060324007.1">
    <property type="nucleotide sequence ID" value="XM_060468099.1"/>
</dbReference>